<sequence>MDQPQSQSNTMFMKRLSTIKCTAPILIALSIVSAIFAFLGYFKNNNFEFLILAIFDIILISILIITLYFVFTLQFDEFGNPQENNTSYIIQFGLQSITAIFLGIIITIIQYKTHLANLWFVGLQIFKLFFLIYLINKTKQFSKTQNGIHRFTLAFSVLLNILFLLFAATNFKFLVYLINNQVFSLDHNNTIILFMQYGLFALLMATILISVILIFRVQNYFLIVAFLIVAALLIAATANGMMIRQYSILQTDISTQKGCRYALQSLGVQTVKQFLNCSEKYLNERQSPYLPCPQENQSYMWESNMDQIACINLDCCDSLKDFISKPLYHLTVWVNIIVAIGIIQAFNTAMLSKYDVGNKEQNILTDLFMLLLFFGLFFGIIAIYNSISPQQLQLQDQVVSQPLLLNQLTVLDTPTYKYFKPQKSFGTQMSNTDICELATNLMLTKVNLQPKDDMKKPGILLGILGMGGSFLINNDINLSDFKILTTDELITKAFPKANKPGQDVIIVEGSLASVSHFIGSCLQFCSDEPETADFTILQEFYEMENDKKNRILSIDPQLQQQFSKIVPYLQITANVQNSEDFSKISDADGKLYYGKFVYTTCQVMDQVESPFLSAISDSIGQLNYFRVATKQVYTLLVKKQGYKNACALVDLTELSPKTNIFVRMVKEVKKHSMKITLEWTSKNLNLDLYGQFKGENFVCLTGSISKSCGGMSLQTKDERDQHIEILTINQIQPFTYLIFIKRFMERTQALDDKVVNVQDWIESNPVITIYVYELDYPLVQYRLPSIPNSFRDKIDFTWLAFQFDGSIGDGPIELKTYWSEITNESIKNSKSYKNKFWPSPVTIENK</sequence>
<evidence type="ECO:0000256" key="1">
    <source>
        <dbReference type="SAM" id="Phobius"/>
    </source>
</evidence>
<evidence type="ECO:0000313" key="2">
    <source>
        <dbReference type="EMBL" id="CAD8050401.1"/>
    </source>
</evidence>
<feature type="transmembrane region" description="Helical" evidence="1">
    <location>
        <begin position="92"/>
        <end position="111"/>
    </location>
</feature>
<keyword evidence="1" id="KW-1133">Transmembrane helix</keyword>
<dbReference type="AlphaFoldDB" id="A0A8S1K6L5"/>
<feature type="transmembrane region" description="Helical" evidence="1">
    <location>
        <begin position="21"/>
        <end position="43"/>
    </location>
</feature>
<dbReference type="OMA" id="FYEMEND"/>
<evidence type="ECO:0008006" key="4">
    <source>
        <dbReference type="Google" id="ProtNLM"/>
    </source>
</evidence>
<gene>
    <name evidence="2" type="ORF">PPRIM_AZ9-3.1.T0170034</name>
</gene>
<keyword evidence="1" id="KW-0472">Membrane</keyword>
<reference evidence="2" key="1">
    <citation type="submission" date="2021-01" db="EMBL/GenBank/DDBJ databases">
        <authorList>
            <consortium name="Genoscope - CEA"/>
            <person name="William W."/>
        </authorList>
    </citation>
    <scope>NUCLEOTIDE SEQUENCE</scope>
</reference>
<comment type="caution">
    <text evidence="2">The sequence shown here is derived from an EMBL/GenBank/DDBJ whole genome shotgun (WGS) entry which is preliminary data.</text>
</comment>
<feature type="transmembrane region" description="Helical" evidence="1">
    <location>
        <begin position="327"/>
        <end position="346"/>
    </location>
</feature>
<feature type="transmembrane region" description="Helical" evidence="1">
    <location>
        <begin position="220"/>
        <end position="243"/>
    </location>
</feature>
<feature type="transmembrane region" description="Helical" evidence="1">
    <location>
        <begin position="191"/>
        <end position="213"/>
    </location>
</feature>
<feature type="transmembrane region" description="Helical" evidence="1">
    <location>
        <begin position="117"/>
        <end position="136"/>
    </location>
</feature>
<feature type="transmembrane region" description="Helical" evidence="1">
    <location>
        <begin position="49"/>
        <end position="71"/>
    </location>
</feature>
<evidence type="ECO:0000313" key="3">
    <source>
        <dbReference type="Proteomes" id="UP000688137"/>
    </source>
</evidence>
<proteinExistence type="predicted"/>
<accession>A0A8S1K6L5</accession>
<keyword evidence="1" id="KW-0812">Transmembrane</keyword>
<keyword evidence="3" id="KW-1185">Reference proteome</keyword>
<feature type="transmembrane region" description="Helical" evidence="1">
    <location>
        <begin position="367"/>
        <end position="387"/>
    </location>
</feature>
<dbReference type="Proteomes" id="UP000688137">
    <property type="component" value="Unassembled WGS sequence"/>
</dbReference>
<name>A0A8S1K6L5_PARPR</name>
<feature type="transmembrane region" description="Helical" evidence="1">
    <location>
        <begin position="148"/>
        <end position="171"/>
    </location>
</feature>
<dbReference type="EMBL" id="CAJJDM010000012">
    <property type="protein sequence ID" value="CAD8050401.1"/>
    <property type="molecule type" value="Genomic_DNA"/>
</dbReference>
<protein>
    <recommendedName>
        <fullName evidence="4">Transmembrane protein</fullName>
    </recommendedName>
</protein>
<organism evidence="2 3">
    <name type="scientific">Paramecium primaurelia</name>
    <dbReference type="NCBI Taxonomy" id="5886"/>
    <lineage>
        <taxon>Eukaryota</taxon>
        <taxon>Sar</taxon>
        <taxon>Alveolata</taxon>
        <taxon>Ciliophora</taxon>
        <taxon>Intramacronucleata</taxon>
        <taxon>Oligohymenophorea</taxon>
        <taxon>Peniculida</taxon>
        <taxon>Parameciidae</taxon>
        <taxon>Paramecium</taxon>
    </lineage>
</organism>